<name>A0A0N1NXZ2_9EURO</name>
<evidence type="ECO:0000313" key="3">
    <source>
        <dbReference type="Proteomes" id="UP000038010"/>
    </source>
</evidence>
<feature type="region of interest" description="Disordered" evidence="1">
    <location>
        <begin position="139"/>
        <end position="158"/>
    </location>
</feature>
<dbReference type="Proteomes" id="UP000038010">
    <property type="component" value="Unassembled WGS sequence"/>
</dbReference>
<accession>A0A0N1NXZ2</accession>
<gene>
    <name evidence="2" type="ORF">AB675_3089</name>
</gene>
<comment type="caution">
    <text evidence="2">The sequence shown here is derived from an EMBL/GenBank/DDBJ whole genome shotgun (WGS) entry which is preliminary data.</text>
</comment>
<protein>
    <submittedName>
        <fullName evidence="2">Uncharacterized protein</fullName>
    </submittedName>
</protein>
<feature type="compositionally biased region" description="Polar residues" evidence="1">
    <location>
        <begin position="140"/>
        <end position="158"/>
    </location>
</feature>
<proteinExistence type="predicted"/>
<dbReference type="VEuPathDB" id="FungiDB:AB675_3089"/>
<evidence type="ECO:0000313" key="2">
    <source>
        <dbReference type="EMBL" id="KPI37823.1"/>
    </source>
</evidence>
<keyword evidence="3" id="KW-1185">Reference proteome</keyword>
<dbReference type="GeneID" id="28734993"/>
<dbReference type="AlphaFoldDB" id="A0A0N1NXZ2"/>
<feature type="compositionally biased region" description="Polar residues" evidence="1">
    <location>
        <begin position="82"/>
        <end position="93"/>
    </location>
</feature>
<feature type="compositionally biased region" description="Low complexity" evidence="1">
    <location>
        <begin position="101"/>
        <end position="111"/>
    </location>
</feature>
<evidence type="ECO:0000256" key="1">
    <source>
        <dbReference type="SAM" id="MobiDB-lite"/>
    </source>
</evidence>
<feature type="compositionally biased region" description="Polar residues" evidence="1">
    <location>
        <begin position="64"/>
        <end position="75"/>
    </location>
</feature>
<feature type="region of interest" description="Disordered" evidence="1">
    <location>
        <begin position="1"/>
        <end position="114"/>
    </location>
</feature>
<dbReference type="EMBL" id="LFJN01000021">
    <property type="protein sequence ID" value="KPI37823.1"/>
    <property type="molecule type" value="Genomic_DNA"/>
</dbReference>
<feature type="compositionally biased region" description="Polar residues" evidence="1">
    <location>
        <begin position="20"/>
        <end position="47"/>
    </location>
</feature>
<sequence>MTQNESGLQRFLSLRRGAKATQTTLPTVPEQQIEAQMDPSQCQSSFESFPKIPDQLVSGPKPPTSSADPVFQSSLRRAPSAAQKSLNSILTRSDSVRSMRAAATAASSATSRPKTTLTMETVPISPVLVPGRPSGYVYNIENTPPESPASNDSPDKSTSYGDFFQSVVSLGRAKTPISIREAIREEVRDAAGARTIQPTNVIMARHASHRLSTTPSGQPNVSHRTSVMIKRARKAVETPPKLRSTMRQQAANPGLALDVMDLDESEDDTTPEIMVTAPTPTGPAEVPPKCDYTGKNPSWADMMDEDEDNDVFELAPPSAETSSVEENTLSDASKRKLDNAFDETELTTCPRKRARTAGKRMREVLSRGISRRLPGPPAPTFPTLPTEIRQQIISETVPSHLLLCTQSTKTHDDGSLYLATRWFDEIGDDKWLPGLLTVNKEFHAIVAEILPERRRVVHPGMLERFGDEELRGMDEGTLDDEYIKALLLEVRLRERGQDRPSAEGSQETVVLHTARLHRR</sequence>
<organism evidence="2 3">
    <name type="scientific">Cyphellophora attinorum</name>
    <dbReference type="NCBI Taxonomy" id="1664694"/>
    <lineage>
        <taxon>Eukaryota</taxon>
        <taxon>Fungi</taxon>
        <taxon>Dikarya</taxon>
        <taxon>Ascomycota</taxon>
        <taxon>Pezizomycotina</taxon>
        <taxon>Eurotiomycetes</taxon>
        <taxon>Chaetothyriomycetidae</taxon>
        <taxon>Chaetothyriales</taxon>
        <taxon>Cyphellophoraceae</taxon>
        <taxon>Cyphellophora</taxon>
    </lineage>
</organism>
<reference evidence="2 3" key="1">
    <citation type="submission" date="2015-06" db="EMBL/GenBank/DDBJ databases">
        <title>Draft genome of the ant-associated black yeast Phialophora attae CBS 131958.</title>
        <authorList>
            <person name="Moreno L.F."/>
            <person name="Stielow B.J."/>
            <person name="de Hoog S."/>
            <person name="Vicente V.A."/>
            <person name="Weiss V.A."/>
            <person name="de Vries M."/>
            <person name="Cruz L.M."/>
            <person name="Souza E.M."/>
        </authorList>
    </citation>
    <scope>NUCLEOTIDE SEQUENCE [LARGE SCALE GENOMIC DNA]</scope>
    <source>
        <strain evidence="2 3">CBS 131958</strain>
    </source>
</reference>
<dbReference type="RefSeq" id="XP_017997786.1">
    <property type="nucleotide sequence ID" value="XM_018143113.1"/>
</dbReference>